<proteinExistence type="inferred from homology"/>
<keyword evidence="8 12" id="KW-0798">TonB box</keyword>
<dbReference type="InterPro" id="IPR039426">
    <property type="entry name" value="TonB-dep_rcpt-like"/>
</dbReference>
<keyword evidence="10 11" id="KW-0998">Cell outer membrane</keyword>
<comment type="subcellular location">
    <subcellularLocation>
        <location evidence="1 11">Cell outer membrane</location>
        <topology evidence="1 11">Multi-pass membrane protein</topology>
    </subcellularLocation>
</comment>
<evidence type="ECO:0000256" key="5">
    <source>
        <dbReference type="ARBA" id="ARBA00022692"/>
    </source>
</evidence>
<dbReference type="PANTHER" id="PTHR32552:SF81">
    <property type="entry name" value="TONB-DEPENDENT OUTER MEMBRANE RECEPTOR"/>
    <property type="match status" value="1"/>
</dbReference>
<dbReference type="Gene3D" id="2.40.170.20">
    <property type="entry name" value="TonB-dependent receptor, beta-barrel domain"/>
    <property type="match status" value="1"/>
</dbReference>
<comment type="similarity">
    <text evidence="11 12">Belongs to the TonB-dependent receptor family.</text>
</comment>
<dbReference type="PROSITE" id="PS52016">
    <property type="entry name" value="TONB_DEPENDENT_REC_3"/>
    <property type="match status" value="1"/>
</dbReference>
<evidence type="ECO:0000256" key="12">
    <source>
        <dbReference type="RuleBase" id="RU003357"/>
    </source>
</evidence>
<evidence type="ECO:0000256" key="9">
    <source>
        <dbReference type="ARBA" id="ARBA00023136"/>
    </source>
</evidence>
<dbReference type="SUPFAM" id="SSF56935">
    <property type="entry name" value="Porins"/>
    <property type="match status" value="1"/>
</dbReference>
<comment type="caution">
    <text evidence="16">The sequence shown here is derived from an EMBL/GenBank/DDBJ whole genome shotgun (WGS) entry which is preliminary data.</text>
</comment>
<dbReference type="GO" id="GO:0009279">
    <property type="term" value="C:cell outer membrane"/>
    <property type="evidence" value="ECO:0007669"/>
    <property type="project" value="UniProtKB-SubCell"/>
</dbReference>
<evidence type="ECO:0000256" key="8">
    <source>
        <dbReference type="ARBA" id="ARBA00023077"/>
    </source>
</evidence>
<gene>
    <name evidence="16" type="ORF">GGR90_001159</name>
</gene>
<dbReference type="PANTHER" id="PTHR32552">
    <property type="entry name" value="FERRICHROME IRON RECEPTOR-RELATED"/>
    <property type="match status" value="1"/>
</dbReference>
<keyword evidence="5 11" id="KW-0812">Transmembrane</keyword>
<organism evidence="16 17">
    <name type="scientific">Sphingopyxis italica</name>
    <dbReference type="NCBI Taxonomy" id="1129133"/>
    <lineage>
        <taxon>Bacteria</taxon>
        <taxon>Pseudomonadati</taxon>
        <taxon>Pseudomonadota</taxon>
        <taxon>Alphaproteobacteria</taxon>
        <taxon>Sphingomonadales</taxon>
        <taxon>Sphingomonadaceae</taxon>
        <taxon>Sphingopyxis</taxon>
    </lineage>
</organism>
<evidence type="ECO:0000256" key="13">
    <source>
        <dbReference type="SAM" id="MobiDB-lite"/>
    </source>
</evidence>
<name>A0A7X5XPP6_9SPHN</name>
<evidence type="ECO:0000256" key="6">
    <source>
        <dbReference type="ARBA" id="ARBA00023004"/>
    </source>
</evidence>
<keyword evidence="16" id="KW-0675">Receptor</keyword>
<dbReference type="CDD" id="cd01347">
    <property type="entry name" value="ligand_gated_channel"/>
    <property type="match status" value="1"/>
</dbReference>
<dbReference type="Pfam" id="PF07715">
    <property type="entry name" value="Plug"/>
    <property type="match status" value="1"/>
</dbReference>
<evidence type="ECO:0000256" key="1">
    <source>
        <dbReference type="ARBA" id="ARBA00004571"/>
    </source>
</evidence>
<dbReference type="EMBL" id="JAATIT010000001">
    <property type="protein sequence ID" value="NJB89007.1"/>
    <property type="molecule type" value="Genomic_DNA"/>
</dbReference>
<keyword evidence="9 11" id="KW-0472">Membrane</keyword>
<dbReference type="InterPro" id="IPR036942">
    <property type="entry name" value="Beta-barrel_TonB_sf"/>
</dbReference>
<keyword evidence="3 11" id="KW-1134">Transmembrane beta strand</keyword>
<sequence length="850" mass="92240">MDGPARRRLSNAQTGRRRSRHPRPRGVRRRPVRSRRACGRGLSLARLSIPADLRPPAFDPWAATHVARAARRAARDHHSRHRCGQLTFPYQQYYLIRKYIPIWKLQKNNVGRDAEMDKKKGLSFRGGRVAAFGAAAVLGATGHAPAGAQTTDTAQARASVDTEIIVTATRREARLLDVPISIQAVTGEELARIGAVNFSDYARGIAGVSFLDNGPGRNQIFIRGVSAGAEVDTGTEATVGLYIDETPVGEGSSQPDIRLYDIDRVEVLRGPQGTLFGSGSLGGTLRVLTNQPRFDQIAGYLQLTGSVTDHGGANGAANGWINIPLSDKVAVRAAAYGIRNAGFIDDLGGEKNINEEKTYGGRLAVRFQPVEDLNVTLTGMYQDTRIGALDQATDTFPDLIQDRSADTPYRDRIATANLRIDLDLGFGTLTSSSSYFDRRRRFSNDIDHFLGLLNFVGAIPFSLGDSRLSYPSTSKVQEIRLASNGDGPFRWVVGGFYLDRDDKVGQTINPLGVPPQARTGDNIYYEDDRFGAKQLAGFTELSYDLTDRLTATAGARVSRTRRSEVRVTDGPFLGGFSRVSGRFSETSTTPKFNLSYKPADSALLYVQAAKGFRIGGNNAGLPPCGIGCTIDVGPAFDSDSLWNYEVGAKFSVLDRALTVTAAAFRIDWKNIQLNVERGDGFNGFLNAGTARIEGAELEINARIGDHWRFGGQATYTDATLRSVAPGVPATPGQRLPQVARWNAAAHLEYGRPVGGDGYAYIRGDVQYVGPRVNSISAAPLPIDDYALFNLKLGLNSGSYEFSLFGKNLLDKQAQLGRTRLDGVLRGVPVSLDRISVNVPRTIGLSVARSF</sequence>
<evidence type="ECO:0000256" key="10">
    <source>
        <dbReference type="ARBA" id="ARBA00023237"/>
    </source>
</evidence>
<dbReference type="Proteomes" id="UP000535078">
    <property type="component" value="Unassembled WGS sequence"/>
</dbReference>
<reference evidence="16 17" key="1">
    <citation type="submission" date="2020-03" db="EMBL/GenBank/DDBJ databases">
        <title>Genomic Encyclopedia of Type Strains, Phase IV (KMG-IV): sequencing the most valuable type-strain genomes for metagenomic binning, comparative biology and taxonomic classification.</title>
        <authorList>
            <person name="Goeker M."/>
        </authorList>
    </citation>
    <scope>NUCLEOTIDE SEQUENCE [LARGE SCALE GENOMIC DNA]</scope>
    <source>
        <strain evidence="16 17">DSM 25229</strain>
    </source>
</reference>
<keyword evidence="2 11" id="KW-0813">Transport</keyword>
<evidence type="ECO:0000259" key="15">
    <source>
        <dbReference type="Pfam" id="PF07715"/>
    </source>
</evidence>
<dbReference type="Pfam" id="PF00593">
    <property type="entry name" value="TonB_dep_Rec_b-barrel"/>
    <property type="match status" value="1"/>
</dbReference>
<dbReference type="GO" id="GO:0006826">
    <property type="term" value="P:iron ion transport"/>
    <property type="evidence" value="ECO:0007669"/>
    <property type="project" value="UniProtKB-KW"/>
</dbReference>
<evidence type="ECO:0000313" key="17">
    <source>
        <dbReference type="Proteomes" id="UP000535078"/>
    </source>
</evidence>
<evidence type="ECO:0000313" key="16">
    <source>
        <dbReference type="EMBL" id="NJB89007.1"/>
    </source>
</evidence>
<feature type="region of interest" description="Disordered" evidence="13">
    <location>
        <begin position="1"/>
        <end position="37"/>
    </location>
</feature>
<evidence type="ECO:0000256" key="3">
    <source>
        <dbReference type="ARBA" id="ARBA00022452"/>
    </source>
</evidence>
<feature type="compositionally biased region" description="Basic residues" evidence="13">
    <location>
        <begin position="15"/>
        <end position="37"/>
    </location>
</feature>
<accession>A0A7X5XPP6</accession>
<evidence type="ECO:0000256" key="4">
    <source>
        <dbReference type="ARBA" id="ARBA00022496"/>
    </source>
</evidence>
<keyword evidence="17" id="KW-1185">Reference proteome</keyword>
<dbReference type="InterPro" id="IPR012910">
    <property type="entry name" value="Plug_dom"/>
</dbReference>
<keyword evidence="7" id="KW-0406">Ion transport</keyword>
<dbReference type="InterPro" id="IPR000531">
    <property type="entry name" value="Beta-barrel_TonB"/>
</dbReference>
<evidence type="ECO:0000256" key="7">
    <source>
        <dbReference type="ARBA" id="ARBA00023065"/>
    </source>
</evidence>
<protein>
    <submittedName>
        <fullName evidence="16">Outer membrane receptor protein involved in Fe transport</fullName>
    </submittedName>
</protein>
<feature type="domain" description="TonB-dependent receptor-like beta-barrel" evidence="14">
    <location>
        <begin position="381"/>
        <end position="808"/>
    </location>
</feature>
<keyword evidence="4" id="KW-0410">Iron transport</keyword>
<feature type="domain" description="TonB-dependent receptor plug" evidence="15">
    <location>
        <begin position="175"/>
        <end position="284"/>
    </location>
</feature>
<evidence type="ECO:0000259" key="14">
    <source>
        <dbReference type="Pfam" id="PF00593"/>
    </source>
</evidence>
<keyword evidence="6" id="KW-0408">Iron</keyword>
<evidence type="ECO:0000256" key="2">
    <source>
        <dbReference type="ARBA" id="ARBA00022448"/>
    </source>
</evidence>
<dbReference type="AlphaFoldDB" id="A0A7X5XPP6"/>
<evidence type="ECO:0000256" key="11">
    <source>
        <dbReference type="PROSITE-ProRule" id="PRU01360"/>
    </source>
</evidence>